<dbReference type="Proteomes" id="UP000240400">
    <property type="component" value="Unassembled WGS sequence"/>
</dbReference>
<evidence type="ECO:0000259" key="2">
    <source>
        <dbReference type="Pfam" id="PF08327"/>
    </source>
</evidence>
<gene>
    <name evidence="3" type="ORF">BUZ61_13055</name>
</gene>
<dbReference type="Pfam" id="PF08327">
    <property type="entry name" value="AHSA1"/>
    <property type="match status" value="1"/>
</dbReference>
<sequence length="137" mass="15814">MSQIEKVVMLKASKDKVWHAIRTSEGITSWWMPNDFEAKLGKEFTLYAGEYGASPCKVTELNPKDSLSFDWGKDWTVTFQLKQIDDSTTEFILIHSGWDEEKETEFGQPHSVVQGFMDDGWEEIVKMNLPKYLNANE</sequence>
<comment type="similarity">
    <text evidence="1">Belongs to the AHA1 family.</text>
</comment>
<protein>
    <submittedName>
        <fullName evidence="3">SRPBCC domain-containing protein</fullName>
    </submittedName>
</protein>
<dbReference type="RefSeq" id="WP_107644572.1">
    <property type="nucleotide sequence ID" value="NZ_PZHR01000133.1"/>
</dbReference>
<dbReference type="AlphaFoldDB" id="A0A2T4S7D9"/>
<evidence type="ECO:0000313" key="3">
    <source>
        <dbReference type="EMBL" id="PTK56763.1"/>
    </source>
</evidence>
<evidence type="ECO:0000256" key="1">
    <source>
        <dbReference type="ARBA" id="ARBA00006817"/>
    </source>
</evidence>
<name>A0A2T4S7D9_9STAP</name>
<evidence type="ECO:0000313" key="4">
    <source>
        <dbReference type="Proteomes" id="UP000240400"/>
    </source>
</evidence>
<proteinExistence type="inferred from homology"/>
<dbReference type="InterPro" id="IPR013538">
    <property type="entry name" value="ASHA1/2-like_C"/>
</dbReference>
<dbReference type="OrthoDB" id="2355173at2"/>
<dbReference type="InterPro" id="IPR023393">
    <property type="entry name" value="START-like_dom_sf"/>
</dbReference>
<dbReference type="EMBL" id="PZHR01000133">
    <property type="protein sequence ID" value="PTK56763.1"/>
    <property type="molecule type" value="Genomic_DNA"/>
</dbReference>
<dbReference type="Gene3D" id="3.30.530.20">
    <property type="match status" value="1"/>
</dbReference>
<accession>A0A2T4S7D9</accession>
<reference evidence="3 4" key="1">
    <citation type="journal article" date="2016" name="Front. Microbiol.">
        <title>Comprehensive Phylogenetic Analysis of Bovine Non-aureus Staphylococci Species Based on Whole-Genome Sequencing.</title>
        <authorList>
            <person name="Naushad S."/>
            <person name="Barkema H.W."/>
            <person name="Luby C."/>
            <person name="Condas L.A."/>
            <person name="Nobrega D.B."/>
            <person name="Carson D.A."/>
            <person name="De Buck J."/>
        </authorList>
    </citation>
    <scope>NUCLEOTIDE SEQUENCE [LARGE SCALE GENOMIC DNA]</scope>
    <source>
        <strain evidence="3 4">SNUC 4337</strain>
    </source>
</reference>
<feature type="domain" description="Activator of Hsp90 ATPase homologue 1/2-like C-terminal" evidence="2">
    <location>
        <begin position="11"/>
        <end position="133"/>
    </location>
</feature>
<organism evidence="3 4">
    <name type="scientific">Staphylococcus nepalensis</name>
    <dbReference type="NCBI Taxonomy" id="214473"/>
    <lineage>
        <taxon>Bacteria</taxon>
        <taxon>Bacillati</taxon>
        <taxon>Bacillota</taxon>
        <taxon>Bacilli</taxon>
        <taxon>Bacillales</taxon>
        <taxon>Staphylococcaceae</taxon>
        <taxon>Staphylococcus</taxon>
    </lineage>
</organism>
<dbReference type="CDD" id="cd07814">
    <property type="entry name" value="SRPBCC_CalC_Aha1-like"/>
    <property type="match status" value="1"/>
</dbReference>
<dbReference type="SUPFAM" id="SSF55961">
    <property type="entry name" value="Bet v1-like"/>
    <property type="match status" value="1"/>
</dbReference>
<comment type="caution">
    <text evidence="3">The sequence shown here is derived from an EMBL/GenBank/DDBJ whole genome shotgun (WGS) entry which is preliminary data.</text>
</comment>